<feature type="compositionally biased region" description="Acidic residues" evidence="2">
    <location>
        <begin position="54"/>
        <end position="67"/>
    </location>
</feature>
<gene>
    <name evidence="3" type="ORF">CDAUBV1_LOCUS11590</name>
</gene>
<dbReference type="Proteomes" id="UP001497525">
    <property type="component" value="Unassembled WGS sequence"/>
</dbReference>
<organism evidence="3 4">
    <name type="scientific">Calicophoron daubneyi</name>
    <name type="common">Rumen fluke</name>
    <name type="synonym">Paramphistomum daubneyi</name>
    <dbReference type="NCBI Taxonomy" id="300641"/>
    <lineage>
        <taxon>Eukaryota</taxon>
        <taxon>Metazoa</taxon>
        <taxon>Spiralia</taxon>
        <taxon>Lophotrochozoa</taxon>
        <taxon>Platyhelminthes</taxon>
        <taxon>Trematoda</taxon>
        <taxon>Digenea</taxon>
        <taxon>Plagiorchiida</taxon>
        <taxon>Pronocephalata</taxon>
        <taxon>Paramphistomoidea</taxon>
        <taxon>Paramphistomidae</taxon>
        <taxon>Calicophoron</taxon>
    </lineage>
</organism>
<feature type="compositionally biased region" description="Basic and acidic residues" evidence="2">
    <location>
        <begin position="82"/>
        <end position="109"/>
    </location>
</feature>
<feature type="compositionally biased region" description="Basic and acidic residues" evidence="2">
    <location>
        <begin position="330"/>
        <end position="341"/>
    </location>
</feature>
<feature type="compositionally biased region" description="Basic residues" evidence="2">
    <location>
        <begin position="10"/>
        <end position="19"/>
    </location>
</feature>
<dbReference type="GO" id="GO:0005737">
    <property type="term" value="C:cytoplasm"/>
    <property type="evidence" value="ECO:0007669"/>
    <property type="project" value="TreeGrafter"/>
</dbReference>
<dbReference type="EMBL" id="CAXLJL010000378">
    <property type="protein sequence ID" value="CAL5137263.1"/>
    <property type="molecule type" value="Genomic_DNA"/>
</dbReference>
<dbReference type="AlphaFoldDB" id="A0AAV2TQM3"/>
<feature type="compositionally biased region" description="Basic and acidic residues" evidence="2">
    <location>
        <begin position="27"/>
        <end position="39"/>
    </location>
</feature>
<evidence type="ECO:0000313" key="4">
    <source>
        <dbReference type="Proteomes" id="UP001497525"/>
    </source>
</evidence>
<dbReference type="Pfam" id="PF15359">
    <property type="entry name" value="CDV3"/>
    <property type="match status" value="1"/>
</dbReference>
<sequence length="355" mass="38508">MPLDDFFAKKDKKKSKKKQSTQSLIEKLTKETEKLKEQECDAPNDSAKLSSVVGDDEWDTLDDEEKDVDLQTIRIGKLAVGKSEEANKQGAKDSGDKDGGGENEGDKKVWSFKQPEVQEVEEPESKPEPKPVSQKYIPISLRPGGARAPLAVKPNVSSDTDFPTLDVAVTNEHPPKKAEEKPKADEEGDSWEQAGAPRRSRASEVLPIAIKSSYVPPGLRAGGGAGLSFSGGSSSLRHGDFRDSRPRDDGPHRYSAVGSGFKREGFAQRETLGSETIDVNASDWTRGKVIQLDGGGSSFSTGISSPPRSANRSFHSSGSTTWSQGANIKTFREGNRDKPEFEIVQSNRFAGLSET</sequence>
<feature type="region of interest" description="Disordered" evidence="2">
    <location>
        <begin position="1"/>
        <end position="261"/>
    </location>
</feature>
<comment type="caution">
    <text evidence="3">The sequence shown here is derived from an EMBL/GenBank/DDBJ whole genome shotgun (WGS) entry which is preliminary data.</text>
</comment>
<evidence type="ECO:0000256" key="2">
    <source>
        <dbReference type="SAM" id="MobiDB-lite"/>
    </source>
</evidence>
<dbReference type="PANTHER" id="PTHR16284">
    <property type="entry name" value="PROTEIN CDV3 HOMOLOG"/>
    <property type="match status" value="1"/>
</dbReference>
<feature type="compositionally biased region" description="Polar residues" evidence="2">
    <location>
        <begin position="344"/>
        <end position="355"/>
    </location>
</feature>
<feature type="compositionally biased region" description="Polar residues" evidence="2">
    <location>
        <begin position="306"/>
        <end position="327"/>
    </location>
</feature>
<name>A0AAV2TQM3_CALDB</name>
<comment type="similarity">
    <text evidence="1">Belongs to the CDV3 family.</text>
</comment>
<feature type="compositionally biased region" description="Basic and acidic residues" evidence="2">
    <location>
        <begin position="237"/>
        <end position="252"/>
    </location>
</feature>
<dbReference type="PANTHER" id="PTHR16284:SF13">
    <property type="entry name" value="PROTEIN CDV3 HOMOLOG"/>
    <property type="match status" value="1"/>
</dbReference>
<evidence type="ECO:0000313" key="3">
    <source>
        <dbReference type="EMBL" id="CAL5137263.1"/>
    </source>
</evidence>
<protein>
    <submittedName>
        <fullName evidence="3">Uncharacterized protein</fullName>
    </submittedName>
</protein>
<feature type="compositionally biased region" description="Low complexity" evidence="2">
    <location>
        <begin position="227"/>
        <end position="236"/>
    </location>
</feature>
<evidence type="ECO:0000256" key="1">
    <source>
        <dbReference type="ARBA" id="ARBA00006062"/>
    </source>
</evidence>
<proteinExistence type="inferred from homology"/>
<reference evidence="3" key="1">
    <citation type="submission" date="2024-06" db="EMBL/GenBank/DDBJ databases">
        <authorList>
            <person name="Liu X."/>
            <person name="Lenzi L."/>
            <person name="Haldenby T S."/>
            <person name="Uol C."/>
        </authorList>
    </citation>
    <scope>NUCLEOTIDE SEQUENCE</scope>
</reference>
<feature type="compositionally biased region" description="Basic and acidic residues" evidence="2">
    <location>
        <begin position="173"/>
        <end position="185"/>
    </location>
</feature>
<feature type="region of interest" description="Disordered" evidence="2">
    <location>
        <begin position="296"/>
        <end position="355"/>
    </location>
</feature>
<accession>A0AAV2TQM3</accession>
<dbReference type="InterPro" id="IPR026806">
    <property type="entry name" value="CDV3"/>
</dbReference>